<dbReference type="AlphaFoldDB" id="A0A6N0HNX3"/>
<gene>
    <name evidence="1" type="ORF">HUE58_02790</name>
</gene>
<protein>
    <submittedName>
        <fullName evidence="1">Uncharacterized protein</fullName>
    </submittedName>
</protein>
<dbReference type="KEGG" id="reo:HUE58_02790"/>
<evidence type="ECO:0000313" key="1">
    <source>
        <dbReference type="EMBL" id="QKQ24099.1"/>
    </source>
</evidence>
<dbReference type="EMBL" id="CP054490">
    <property type="protein sequence ID" value="QKQ24099.1"/>
    <property type="molecule type" value="Genomic_DNA"/>
</dbReference>
<sequence>MAKSCQQGMKHWYLFPLVLLKVNYKYSTAQTKILTPTAESAMPGIEIGINYFRAAFKYDSDANIDLRRLGEIMPGCNISQHSN</sequence>
<evidence type="ECO:0000313" key="2">
    <source>
        <dbReference type="Proteomes" id="UP000509429"/>
    </source>
</evidence>
<proteinExistence type="predicted"/>
<dbReference type="Proteomes" id="UP000509429">
    <property type="component" value="Chromosome"/>
</dbReference>
<keyword evidence="2" id="KW-1185">Reference proteome</keyword>
<accession>A0A6N0HNX3</accession>
<name>A0A6N0HNX3_9GAMM</name>
<organism evidence="1 2">
    <name type="scientific">Candidatus Ruthia endofausta</name>
    <dbReference type="NCBI Taxonomy" id="2738852"/>
    <lineage>
        <taxon>Bacteria</taxon>
        <taxon>Pseudomonadati</taxon>
        <taxon>Pseudomonadota</taxon>
        <taxon>Gammaproteobacteria</taxon>
        <taxon>Candidatus Pseudothioglobaceae</taxon>
        <taxon>Candidatus Ruthturnera</taxon>
    </lineage>
</organism>
<dbReference type="RefSeq" id="WP_174605538.1">
    <property type="nucleotide sequence ID" value="NZ_CP054490.1"/>
</dbReference>
<reference evidence="1 2" key="1">
    <citation type="submission" date="2020-05" db="EMBL/GenBank/DDBJ databases">
        <title>Horizontal transmission and recombination maintain forever young bacterial symbiont genomes.</title>
        <authorList>
            <person name="Russell S.L."/>
            <person name="Pepper-Tunick E."/>
            <person name="Svedberg J."/>
            <person name="Byrne A."/>
            <person name="Ruelas Castillo J."/>
            <person name="Vollmers C."/>
            <person name="Beinart R.A."/>
            <person name="Corbett-Detig R."/>
        </authorList>
    </citation>
    <scope>NUCLEOTIDE SEQUENCE [LARGE SCALE GENOMIC DNA]</scope>
    <source>
        <strain evidence="1">JDF_Ridge</strain>
    </source>
</reference>